<dbReference type="OrthoDB" id="114615at2"/>
<proteinExistence type="predicted"/>
<dbReference type="SUPFAM" id="SSF56219">
    <property type="entry name" value="DNase I-like"/>
    <property type="match status" value="1"/>
</dbReference>
<dbReference type="PANTHER" id="PTHR14859:SF15">
    <property type="entry name" value="ENDONUCLEASE_EXONUCLEASE_PHOSPHATASE DOMAIN-CONTAINING PROTEIN"/>
    <property type="match status" value="1"/>
</dbReference>
<accession>A0A0B6WTQ6</accession>
<dbReference type="RefSeq" id="WP_060635268.1">
    <property type="nucleotide sequence ID" value="NZ_CBXV010000002.1"/>
</dbReference>
<sequence length="288" mass="32089">MRFREAVISRASNFGPWPIRCASGALFESAKRCALVLILALAGISCAEARTIRVMSYNIHVGIGMDKKLDLARIAAVIKRERADIVGLQEVDRGVERTGRVDQIAELARLTGMDYAFAPNLRYQGGWYGVAILSRFPITSFEHRRYRNLREAERRGFICAEISIGNDRLRFITTHLDYQFADGRLFEAGQLLDALAHVTGPLILTGDFNEGPDGETYRLVTSRLTDAWMSSGASSAGSTFPADRPAKRIDYIFYSGLVGRPLRARRAWVSETLASDHRPLVVEFELGS</sequence>
<reference evidence="2 3" key="2">
    <citation type="submission" date="2015-01" db="EMBL/GenBank/DDBJ databases">
        <title>Complete genome sequence of Pyrinomonas methylaliphatogenes type strain K22T.</title>
        <authorList>
            <person name="Lee K.C.Y."/>
            <person name="Power J.F."/>
            <person name="Dunfield P.F."/>
            <person name="Morgan X.C."/>
            <person name="Huttenhower C."/>
            <person name="Stott M.B."/>
        </authorList>
    </citation>
    <scope>NUCLEOTIDE SEQUENCE [LARGE SCALE GENOMIC DNA]</scope>
    <source>
        <strain evidence="2 3">K22</strain>
    </source>
</reference>
<dbReference type="Proteomes" id="UP000031518">
    <property type="component" value="Unassembled WGS sequence"/>
</dbReference>
<name>A0A0B6WTQ6_9BACT</name>
<feature type="domain" description="Endonuclease/exonuclease/phosphatase" evidence="1">
    <location>
        <begin position="55"/>
        <end position="277"/>
    </location>
</feature>
<evidence type="ECO:0000313" key="3">
    <source>
        <dbReference type="Proteomes" id="UP000031518"/>
    </source>
</evidence>
<dbReference type="GO" id="GO:0016787">
    <property type="term" value="F:hydrolase activity"/>
    <property type="evidence" value="ECO:0007669"/>
    <property type="project" value="UniProtKB-KW"/>
</dbReference>
<dbReference type="GO" id="GO:0016020">
    <property type="term" value="C:membrane"/>
    <property type="evidence" value="ECO:0007669"/>
    <property type="project" value="GOC"/>
</dbReference>
<evidence type="ECO:0000313" key="2">
    <source>
        <dbReference type="EMBL" id="CDM64583.1"/>
    </source>
</evidence>
<evidence type="ECO:0000259" key="1">
    <source>
        <dbReference type="Pfam" id="PF03372"/>
    </source>
</evidence>
<dbReference type="PANTHER" id="PTHR14859">
    <property type="entry name" value="CALCOFLUOR WHITE HYPERSENSITIVE PROTEIN PRECURSOR"/>
    <property type="match status" value="1"/>
</dbReference>
<organism evidence="2 3">
    <name type="scientific">Pyrinomonas methylaliphatogenes</name>
    <dbReference type="NCBI Taxonomy" id="454194"/>
    <lineage>
        <taxon>Bacteria</taxon>
        <taxon>Pseudomonadati</taxon>
        <taxon>Acidobacteriota</taxon>
        <taxon>Blastocatellia</taxon>
        <taxon>Blastocatellales</taxon>
        <taxon>Pyrinomonadaceae</taxon>
        <taxon>Pyrinomonas</taxon>
    </lineage>
</organism>
<keyword evidence="3" id="KW-1185">Reference proteome</keyword>
<gene>
    <name evidence="2" type="ORF">PYK22_00577</name>
</gene>
<dbReference type="InterPro" id="IPR051916">
    <property type="entry name" value="GPI-anchor_lipid_remodeler"/>
</dbReference>
<dbReference type="EMBL" id="CBXV010000002">
    <property type="protein sequence ID" value="CDM64583.1"/>
    <property type="molecule type" value="Genomic_DNA"/>
</dbReference>
<dbReference type="STRING" id="454194.PYK22_00577"/>
<dbReference type="InterPro" id="IPR005135">
    <property type="entry name" value="Endo/exonuclease/phosphatase"/>
</dbReference>
<dbReference type="GO" id="GO:0006506">
    <property type="term" value="P:GPI anchor biosynthetic process"/>
    <property type="evidence" value="ECO:0007669"/>
    <property type="project" value="TreeGrafter"/>
</dbReference>
<keyword evidence="2" id="KW-0378">Hydrolase</keyword>
<dbReference type="Pfam" id="PF03372">
    <property type="entry name" value="Exo_endo_phos"/>
    <property type="match status" value="1"/>
</dbReference>
<dbReference type="InterPro" id="IPR036691">
    <property type="entry name" value="Endo/exonu/phosph_ase_sf"/>
</dbReference>
<reference evidence="2 3" key="1">
    <citation type="submission" date="2013-12" db="EMBL/GenBank/DDBJ databases">
        <authorList>
            <person name="Stott M."/>
        </authorList>
    </citation>
    <scope>NUCLEOTIDE SEQUENCE [LARGE SCALE GENOMIC DNA]</scope>
    <source>
        <strain evidence="2 3">K22</strain>
    </source>
</reference>
<dbReference type="Gene3D" id="3.60.10.10">
    <property type="entry name" value="Endonuclease/exonuclease/phosphatase"/>
    <property type="match status" value="1"/>
</dbReference>
<dbReference type="AlphaFoldDB" id="A0A0B6WTQ6"/>
<protein>
    <submittedName>
        <fullName evidence="2">Metal-dependent hydrolase</fullName>
    </submittedName>
</protein>